<dbReference type="Gene3D" id="1.20.120.980">
    <property type="entry name" value="Serine carboxypeptidase S28, SKS domain"/>
    <property type="match status" value="1"/>
</dbReference>
<name>A0A453T5A2_AEGTS</name>
<reference evidence="1" key="3">
    <citation type="journal article" date="2017" name="Nature">
        <title>Genome sequence of the progenitor of the wheat D genome Aegilops tauschii.</title>
        <authorList>
            <person name="Luo M.C."/>
            <person name="Gu Y.Q."/>
            <person name="Puiu D."/>
            <person name="Wang H."/>
            <person name="Twardziok S.O."/>
            <person name="Deal K.R."/>
            <person name="Huo N."/>
            <person name="Zhu T."/>
            <person name="Wang L."/>
            <person name="Wang Y."/>
            <person name="McGuire P.E."/>
            <person name="Liu S."/>
            <person name="Long H."/>
            <person name="Ramasamy R.K."/>
            <person name="Rodriguez J.C."/>
            <person name="Van S.L."/>
            <person name="Yuan L."/>
            <person name="Wang Z."/>
            <person name="Xia Z."/>
            <person name="Xiao L."/>
            <person name="Anderson O.D."/>
            <person name="Ouyang S."/>
            <person name="Liang Y."/>
            <person name="Zimin A.V."/>
            <person name="Pertea G."/>
            <person name="Qi P."/>
            <person name="Bennetzen J.L."/>
            <person name="Dai X."/>
            <person name="Dawson M.W."/>
            <person name="Muller H.G."/>
            <person name="Kugler K."/>
            <person name="Rivarola-Duarte L."/>
            <person name="Spannagl M."/>
            <person name="Mayer K.F.X."/>
            <person name="Lu F.H."/>
            <person name="Bevan M.W."/>
            <person name="Leroy P."/>
            <person name="Li P."/>
            <person name="You F.M."/>
            <person name="Sun Q."/>
            <person name="Liu Z."/>
            <person name="Lyons E."/>
            <person name="Wicker T."/>
            <person name="Salzberg S.L."/>
            <person name="Devos K.M."/>
            <person name="Dvorak J."/>
        </authorList>
    </citation>
    <scope>NUCLEOTIDE SEQUENCE [LARGE SCALE GENOMIC DNA]</scope>
    <source>
        <strain evidence="1">cv. AL8/78</strain>
    </source>
</reference>
<dbReference type="Gene3D" id="3.40.50.1820">
    <property type="entry name" value="alpha/beta hydrolase"/>
    <property type="match status" value="1"/>
</dbReference>
<sequence length="50" mass="5670">ACTEMVMPMTVSNESMFPPSSFSDEKRSEGCHLVYGVRPRMHWITTEYGG</sequence>
<keyword evidence="2" id="KW-1185">Reference proteome</keyword>
<reference evidence="2" key="1">
    <citation type="journal article" date="2014" name="Science">
        <title>Ancient hybridizations among the ancestral genomes of bread wheat.</title>
        <authorList>
            <consortium name="International Wheat Genome Sequencing Consortium,"/>
            <person name="Marcussen T."/>
            <person name="Sandve S.R."/>
            <person name="Heier L."/>
            <person name="Spannagl M."/>
            <person name="Pfeifer M."/>
            <person name="Jakobsen K.S."/>
            <person name="Wulff B.B."/>
            <person name="Steuernagel B."/>
            <person name="Mayer K.F."/>
            <person name="Olsen O.A."/>
        </authorList>
    </citation>
    <scope>NUCLEOTIDE SEQUENCE [LARGE SCALE GENOMIC DNA]</scope>
    <source>
        <strain evidence="2">cv. AL8/78</strain>
    </source>
</reference>
<protein>
    <submittedName>
        <fullName evidence="1">Uncharacterized protein</fullName>
    </submittedName>
</protein>
<reference evidence="2" key="2">
    <citation type="journal article" date="2017" name="Nat. Plants">
        <title>The Aegilops tauschii genome reveals multiple impacts of transposons.</title>
        <authorList>
            <person name="Zhao G."/>
            <person name="Zou C."/>
            <person name="Li K."/>
            <person name="Wang K."/>
            <person name="Li T."/>
            <person name="Gao L."/>
            <person name="Zhang X."/>
            <person name="Wang H."/>
            <person name="Yang Z."/>
            <person name="Liu X."/>
            <person name="Jiang W."/>
            <person name="Mao L."/>
            <person name="Kong X."/>
            <person name="Jiao Y."/>
            <person name="Jia J."/>
        </authorList>
    </citation>
    <scope>NUCLEOTIDE SEQUENCE [LARGE SCALE GENOMIC DNA]</scope>
    <source>
        <strain evidence="2">cv. AL8/78</strain>
    </source>
</reference>
<dbReference type="EnsemblPlants" id="AET7Gv21250600.21">
    <property type="protein sequence ID" value="AET7Gv21250600.21"/>
    <property type="gene ID" value="AET7Gv21250600"/>
</dbReference>
<dbReference type="Proteomes" id="UP000015105">
    <property type="component" value="Chromosome 7D"/>
</dbReference>
<dbReference type="InterPro" id="IPR042269">
    <property type="entry name" value="Ser_carbopepase_S28_SKS"/>
</dbReference>
<reference evidence="1" key="4">
    <citation type="submission" date="2019-03" db="UniProtKB">
        <authorList>
            <consortium name="EnsemblPlants"/>
        </authorList>
    </citation>
    <scope>IDENTIFICATION</scope>
</reference>
<dbReference type="AlphaFoldDB" id="A0A453T5A2"/>
<dbReference type="InterPro" id="IPR029058">
    <property type="entry name" value="AB_hydrolase_fold"/>
</dbReference>
<evidence type="ECO:0000313" key="2">
    <source>
        <dbReference type="Proteomes" id="UP000015105"/>
    </source>
</evidence>
<organism evidence="1 2">
    <name type="scientific">Aegilops tauschii subsp. strangulata</name>
    <name type="common">Goatgrass</name>
    <dbReference type="NCBI Taxonomy" id="200361"/>
    <lineage>
        <taxon>Eukaryota</taxon>
        <taxon>Viridiplantae</taxon>
        <taxon>Streptophyta</taxon>
        <taxon>Embryophyta</taxon>
        <taxon>Tracheophyta</taxon>
        <taxon>Spermatophyta</taxon>
        <taxon>Magnoliopsida</taxon>
        <taxon>Liliopsida</taxon>
        <taxon>Poales</taxon>
        <taxon>Poaceae</taxon>
        <taxon>BOP clade</taxon>
        <taxon>Pooideae</taxon>
        <taxon>Triticodae</taxon>
        <taxon>Triticeae</taxon>
        <taxon>Triticinae</taxon>
        <taxon>Aegilops</taxon>
    </lineage>
</organism>
<reference evidence="1" key="5">
    <citation type="journal article" date="2021" name="G3 (Bethesda)">
        <title>Aegilops tauschii genome assembly Aet v5.0 features greater sequence contiguity and improved annotation.</title>
        <authorList>
            <person name="Wang L."/>
            <person name="Zhu T."/>
            <person name="Rodriguez J.C."/>
            <person name="Deal K.R."/>
            <person name="Dubcovsky J."/>
            <person name="McGuire P.E."/>
            <person name="Lux T."/>
            <person name="Spannagl M."/>
            <person name="Mayer K.F.X."/>
            <person name="Baldrich P."/>
            <person name="Meyers B.C."/>
            <person name="Huo N."/>
            <person name="Gu Y.Q."/>
            <person name="Zhou H."/>
            <person name="Devos K.M."/>
            <person name="Bennetzen J.L."/>
            <person name="Unver T."/>
            <person name="Budak H."/>
            <person name="Gulick P.J."/>
            <person name="Galiba G."/>
            <person name="Kalapos B."/>
            <person name="Nelson D.R."/>
            <person name="Li P."/>
            <person name="You F.M."/>
            <person name="Luo M.C."/>
            <person name="Dvorak J."/>
        </authorList>
    </citation>
    <scope>NUCLEOTIDE SEQUENCE [LARGE SCALE GENOMIC DNA]</scope>
    <source>
        <strain evidence="1">cv. AL8/78</strain>
    </source>
</reference>
<evidence type="ECO:0000313" key="1">
    <source>
        <dbReference type="EnsemblPlants" id="AET7Gv21250600.21"/>
    </source>
</evidence>
<dbReference type="Gramene" id="AET7Gv21250600.21">
    <property type="protein sequence ID" value="AET7Gv21250600.21"/>
    <property type="gene ID" value="AET7Gv21250600"/>
</dbReference>
<proteinExistence type="predicted"/>
<accession>A0A453T5A2</accession>